<sequence length="47" mass="5171">MVAQPAGYEVLGPITWTYYLQGMRYSDALPAGFAEFGQAIARDILSM</sequence>
<evidence type="ECO:0000313" key="1">
    <source>
        <dbReference type="EMBL" id="EAR14289.1"/>
    </source>
</evidence>
<organism evidence="1 2">
    <name type="scientific">Robiginitalea biformata (strain ATCC BAA-864 / DSM 15991 / KCTC 12146 / HTCC2501)</name>
    <dbReference type="NCBI Taxonomy" id="313596"/>
    <lineage>
        <taxon>Bacteria</taxon>
        <taxon>Pseudomonadati</taxon>
        <taxon>Bacteroidota</taxon>
        <taxon>Flavobacteriia</taxon>
        <taxon>Flavobacteriales</taxon>
        <taxon>Flavobacteriaceae</taxon>
        <taxon>Robiginitalea</taxon>
    </lineage>
</organism>
<keyword evidence="2" id="KW-1185">Reference proteome</keyword>
<reference evidence="1 2" key="1">
    <citation type="journal article" date="2009" name="J. Bacteriol.">
        <title>Complete genome sequence of Robiginitalea biformata HTCC2501.</title>
        <authorList>
            <person name="Oh H.M."/>
            <person name="Giovannoni S.J."/>
            <person name="Lee K."/>
            <person name="Ferriera S."/>
            <person name="Johnson J."/>
            <person name="Cho J.C."/>
        </authorList>
    </citation>
    <scope>NUCLEOTIDE SEQUENCE [LARGE SCALE GENOMIC DNA]</scope>
    <source>
        <strain evidence="2">ATCC BAA-864 / HTCC2501 / KCTC 12146</strain>
    </source>
</reference>
<dbReference type="HOGENOM" id="CLU_3172692_0_0_10"/>
<evidence type="ECO:0000313" key="2">
    <source>
        <dbReference type="Proteomes" id="UP000009049"/>
    </source>
</evidence>
<dbReference type="Proteomes" id="UP000009049">
    <property type="component" value="Chromosome"/>
</dbReference>
<dbReference type="KEGG" id="rbi:RB2501_02655"/>
<accession>A4CPG8</accession>
<name>A4CPG8_ROBBH</name>
<dbReference type="EMBL" id="CP001712">
    <property type="protein sequence ID" value="EAR14289.1"/>
    <property type="molecule type" value="Genomic_DNA"/>
</dbReference>
<gene>
    <name evidence="1" type="ordered locus">RB2501_02655</name>
</gene>
<protein>
    <submittedName>
        <fullName evidence="1">Glucose-inhibited division protein B</fullName>
    </submittedName>
</protein>
<dbReference type="AlphaFoldDB" id="A4CPG8"/>
<proteinExistence type="predicted"/>
<dbReference type="STRING" id="313596.RB2501_02655"/>